<keyword evidence="2" id="KW-1188">Viral release from host cell</keyword>
<comment type="subcellular location">
    <subcellularLocation>
        <location evidence="1">Virion</location>
    </subcellularLocation>
</comment>
<keyword evidence="3" id="KW-0231">Viral genome packaging</keyword>
<dbReference type="EMBL" id="PSQJ01000005">
    <property type="protein sequence ID" value="PTL86265.1"/>
    <property type="molecule type" value="Genomic_DNA"/>
</dbReference>
<name>A0A2T4VWV6_9HYPH</name>
<organism evidence="4 5">
    <name type="scientific">Candidatus Liberibacter europaeus</name>
    <dbReference type="NCBI Taxonomy" id="744859"/>
    <lineage>
        <taxon>Bacteria</taxon>
        <taxon>Pseudomonadati</taxon>
        <taxon>Pseudomonadota</taxon>
        <taxon>Alphaproteobacteria</taxon>
        <taxon>Hyphomicrobiales</taxon>
        <taxon>Rhizobiaceae</taxon>
        <taxon>Liberibacter</taxon>
    </lineage>
</organism>
<evidence type="ECO:0000313" key="4">
    <source>
        <dbReference type="EMBL" id="PTL86265.1"/>
    </source>
</evidence>
<proteinExistence type="predicted"/>
<evidence type="ECO:0000256" key="1">
    <source>
        <dbReference type="ARBA" id="ARBA00004328"/>
    </source>
</evidence>
<evidence type="ECO:0000256" key="2">
    <source>
        <dbReference type="ARBA" id="ARBA00022612"/>
    </source>
</evidence>
<dbReference type="Pfam" id="PF12236">
    <property type="entry name" value="Head-tail_con"/>
    <property type="match status" value="1"/>
</dbReference>
<dbReference type="AlphaFoldDB" id="A0A2T4VWV6"/>
<accession>A0A2T4VWV6</accession>
<reference evidence="5" key="1">
    <citation type="submission" date="2018-02" db="EMBL/GenBank/DDBJ databases">
        <title>Genome sequence of Candidatus Liberibacter europaeus.</title>
        <authorList>
            <person name="Frampton R.A."/>
            <person name="Thompson S.M."/>
            <person name="David C."/>
            <person name="Addison S.M."/>
            <person name="Smith G.R."/>
        </authorList>
    </citation>
    <scope>NUCLEOTIDE SEQUENCE [LARGE SCALE GENOMIC DNA]</scope>
</reference>
<protein>
    <recommendedName>
        <fullName evidence="6">Phage tail protein</fullName>
    </recommendedName>
</protein>
<evidence type="ECO:0000256" key="3">
    <source>
        <dbReference type="ARBA" id="ARBA00023219"/>
    </source>
</evidence>
<evidence type="ECO:0000313" key="5">
    <source>
        <dbReference type="Proteomes" id="UP000240811"/>
    </source>
</evidence>
<sequence length="569" mass="65488">MIGQEDFIELLMQRYQHVKEARTRHESTWTKLSQHALPFLPVDFSSENNEFGISSAKETEEIMDPTFSSCCTKYSSIMETLLTPHDRKWHTLKPVDNALYDEITANNGHVYDTNHKDLAIWLETINDTLFRIRYSPDSGFKSALSDVYLDLCVYGNACLSVFERRDASDKVIGFKYSCIPLRELYWEENSERKVNTVFRRFSLKPWQIASCKDWNISELSESTQRAIAEKKNDPITFLHVVMPKNEGSGDIVASHFEFEGVFFEEKEKHIIRKGGYRKNPYIAVRFLLAQMDAYGYSHALQALPSSMFINKIKKNDIIQREFFSNPVWFAKSHIGQSIFERYPMRPGEIIPGGIDSDGSSAITAMKIGEPNAYGDLVEREKQNIKNVFNIDAFLSEDTKTHRTTTEINERIREKNRLITPIMSRLQEDLLSPLIAREIDIGKVYKLFEKKQAESPLINYLKDLVDKIEYHSYVSMMQKAEEIAGITRSSEILAGMYAQTQDRRYLIQKPYETSVKIMNANNVSSTCYLSSDEAKTEHENQTKDDDLMKNAEIARKLAPYAENAQKGGGM</sequence>
<evidence type="ECO:0008006" key="6">
    <source>
        <dbReference type="Google" id="ProtNLM"/>
    </source>
</evidence>
<comment type="caution">
    <text evidence="4">The sequence shown here is derived from an EMBL/GenBank/DDBJ whole genome shotgun (WGS) entry which is preliminary data.</text>
</comment>
<gene>
    <name evidence="4" type="ORF">C4617_04465</name>
</gene>
<dbReference type="Proteomes" id="UP000240811">
    <property type="component" value="Unassembled WGS sequence"/>
</dbReference>
<dbReference type="InterPro" id="IPR020991">
    <property type="entry name" value="Connector_podovirus"/>
</dbReference>